<evidence type="ECO:0000256" key="3">
    <source>
        <dbReference type="PROSITE-ProRule" id="PRU00221"/>
    </source>
</evidence>
<sequence length="139" mass="15353">MGTSLRTLSGHDGELIYVSFDQTKPLVITSSHDGTFRIWNCRNLSSSVQISNDHTKAMNSTLVLSNNRLVSSSDDGFVHIWDSRTISCSPIISPDILAIPLDDSLRSPTAPSFNETSKNGNGTDRQNKKTNGNYFKYNI</sequence>
<organism evidence="5 7">
    <name type="scientific">Adineta steineri</name>
    <dbReference type="NCBI Taxonomy" id="433720"/>
    <lineage>
        <taxon>Eukaryota</taxon>
        <taxon>Metazoa</taxon>
        <taxon>Spiralia</taxon>
        <taxon>Gnathifera</taxon>
        <taxon>Rotifera</taxon>
        <taxon>Eurotatoria</taxon>
        <taxon>Bdelloidea</taxon>
        <taxon>Adinetida</taxon>
        <taxon>Adinetidae</taxon>
        <taxon>Adineta</taxon>
    </lineage>
</organism>
<dbReference type="EMBL" id="CAJNON010001816">
    <property type="protein sequence ID" value="CAF1487097.1"/>
    <property type="molecule type" value="Genomic_DNA"/>
</dbReference>
<dbReference type="PROSITE" id="PS00678">
    <property type="entry name" value="WD_REPEATS_1"/>
    <property type="match status" value="1"/>
</dbReference>
<keyword evidence="2" id="KW-0677">Repeat</keyword>
<dbReference type="PROSITE" id="PS50082">
    <property type="entry name" value="WD_REPEATS_2"/>
    <property type="match status" value="2"/>
</dbReference>
<dbReference type="InterPro" id="IPR036322">
    <property type="entry name" value="WD40_repeat_dom_sf"/>
</dbReference>
<dbReference type="Pfam" id="PF00400">
    <property type="entry name" value="WD40"/>
    <property type="match status" value="2"/>
</dbReference>
<keyword evidence="1 3" id="KW-0853">WD repeat</keyword>
<dbReference type="PROSITE" id="PS50294">
    <property type="entry name" value="WD_REPEATS_REGION"/>
    <property type="match status" value="1"/>
</dbReference>
<dbReference type="InterPro" id="IPR053299">
    <property type="entry name" value="ASTRA_WD_repeat"/>
</dbReference>
<feature type="region of interest" description="Disordered" evidence="4">
    <location>
        <begin position="108"/>
        <end position="132"/>
    </location>
</feature>
<feature type="repeat" description="WD" evidence="3">
    <location>
        <begin position="8"/>
        <end position="40"/>
    </location>
</feature>
<dbReference type="InterPro" id="IPR015943">
    <property type="entry name" value="WD40/YVTN_repeat-like_dom_sf"/>
</dbReference>
<accession>A0A815SAB9</accession>
<evidence type="ECO:0000256" key="2">
    <source>
        <dbReference type="ARBA" id="ARBA00022737"/>
    </source>
</evidence>
<dbReference type="EMBL" id="CAJOAY010003088">
    <property type="protein sequence ID" value="CAF4001337.1"/>
    <property type="molecule type" value="Genomic_DNA"/>
</dbReference>
<dbReference type="PANTHER" id="PTHR44156">
    <property type="entry name" value="SUPERNUMERARY LIMBS, ISOFORM B-RELATED"/>
    <property type="match status" value="1"/>
</dbReference>
<dbReference type="InterPro" id="IPR001680">
    <property type="entry name" value="WD40_rpt"/>
</dbReference>
<evidence type="ECO:0000256" key="4">
    <source>
        <dbReference type="SAM" id="MobiDB-lite"/>
    </source>
</evidence>
<evidence type="ECO:0000313" key="5">
    <source>
        <dbReference type="EMBL" id="CAF1487097.1"/>
    </source>
</evidence>
<dbReference type="OrthoDB" id="9984207at2759"/>
<dbReference type="InterPro" id="IPR019775">
    <property type="entry name" value="WD40_repeat_CS"/>
</dbReference>
<dbReference type="AlphaFoldDB" id="A0A815SAB9"/>
<reference evidence="5" key="1">
    <citation type="submission" date="2021-02" db="EMBL/GenBank/DDBJ databases">
        <authorList>
            <person name="Nowell W R."/>
        </authorList>
    </citation>
    <scope>NUCLEOTIDE SEQUENCE</scope>
</reference>
<protein>
    <submittedName>
        <fullName evidence="5">Uncharacterized protein</fullName>
    </submittedName>
</protein>
<evidence type="ECO:0000313" key="6">
    <source>
        <dbReference type="EMBL" id="CAF4001337.1"/>
    </source>
</evidence>
<evidence type="ECO:0000313" key="7">
    <source>
        <dbReference type="Proteomes" id="UP000663891"/>
    </source>
</evidence>
<dbReference type="SMART" id="SM00320">
    <property type="entry name" value="WD40"/>
    <property type="match status" value="2"/>
</dbReference>
<feature type="repeat" description="WD" evidence="3">
    <location>
        <begin position="51"/>
        <end position="85"/>
    </location>
</feature>
<evidence type="ECO:0000256" key="1">
    <source>
        <dbReference type="ARBA" id="ARBA00022574"/>
    </source>
</evidence>
<dbReference type="Gene3D" id="2.130.10.10">
    <property type="entry name" value="YVTN repeat-like/Quinoprotein amine dehydrogenase"/>
    <property type="match status" value="1"/>
</dbReference>
<gene>
    <name evidence="6" type="ORF">OKA104_LOCUS29803</name>
    <name evidence="5" type="ORF">VCS650_LOCUS41496</name>
</gene>
<dbReference type="Proteomes" id="UP000663891">
    <property type="component" value="Unassembled WGS sequence"/>
</dbReference>
<dbReference type="SUPFAM" id="SSF50978">
    <property type="entry name" value="WD40 repeat-like"/>
    <property type="match status" value="1"/>
</dbReference>
<dbReference type="Proteomes" id="UP000663881">
    <property type="component" value="Unassembled WGS sequence"/>
</dbReference>
<proteinExistence type="predicted"/>
<comment type="caution">
    <text evidence="5">The sequence shown here is derived from an EMBL/GenBank/DDBJ whole genome shotgun (WGS) entry which is preliminary data.</text>
</comment>
<name>A0A815SAB9_9BILA</name>